<dbReference type="GO" id="GO:0006412">
    <property type="term" value="P:translation"/>
    <property type="evidence" value="ECO:0007669"/>
    <property type="project" value="UniProtKB-UniRule"/>
</dbReference>
<sequence length="113" mass="12827">MYAIVEIGGKQYKAEKGSVLRVDHLSAKENEKIKVKEVLLLHTDDKDVIGQPYVKNAVVECKVVKAEEKGEKLTIFKYKPKTNYSVKRGYRHTYTVLEVVNISEGKNTEAQEA</sequence>
<dbReference type="GO" id="GO:0005840">
    <property type="term" value="C:ribosome"/>
    <property type="evidence" value="ECO:0007669"/>
    <property type="project" value="UniProtKB-KW"/>
</dbReference>
<keyword evidence="4 5" id="KW-0699">rRNA-binding</keyword>
<dbReference type="AlphaFoldDB" id="A0AAX3BFG4"/>
<organism evidence="6 7">
    <name type="scientific">Thermospira aquatica</name>
    <dbReference type="NCBI Taxonomy" id="2828656"/>
    <lineage>
        <taxon>Bacteria</taxon>
        <taxon>Pseudomonadati</taxon>
        <taxon>Spirochaetota</taxon>
        <taxon>Spirochaetia</taxon>
        <taxon>Brevinematales</taxon>
        <taxon>Thermospiraceae</taxon>
        <taxon>Thermospira</taxon>
    </lineage>
</organism>
<accession>A0AAX3BFG4</accession>
<dbReference type="NCBIfam" id="TIGR00061">
    <property type="entry name" value="L21"/>
    <property type="match status" value="1"/>
</dbReference>
<keyword evidence="7" id="KW-1185">Reference proteome</keyword>
<protein>
    <recommendedName>
        <fullName evidence="4">Large ribosomal subunit protein bL21</fullName>
    </recommendedName>
</protein>
<keyword evidence="3 4" id="KW-0687">Ribonucleoprotein</keyword>
<dbReference type="GO" id="GO:0019843">
    <property type="term" value="F:rRNA binding"/>
    <property type="evidence" value="ECO:0007669"/>
    <property type="project" value="UniProtKB-UniRule"/>
</dbReference>
<comment type="subunit">
    <text evidence="4">Part of the 50S ribosomal subunit. Contacts protein L20.</text>
</comment>
<evidence type="ECO:0000256" key="3">
    <source>
        <dbReference type="ARBA" id="ARBA00023274"/>
    </source>
</evidence>
<dbReference type="HAMAP" id="MF_01363">
    <property type="entry name" value="Ribosomal_bL21"/>
    <property type="match status" value="1"/>
</dbReference>
<gene>
    <name evidence="4 6" type="primary">rplU</name>
    <name evidence="6" type="ORF">KDW03_04850</name>
</gene>
<evidence type="ECO:0000313" key="7">
    <source>
        <dbReference type="Proteomes" id="UP001056539"/>
    </source>
</evidence>
<dbReference type="EMBL" id="CP073355">
    <property type="protein sequence ID" value="URA11127.1"/>
    <property type="molecule type" value="Genomic_DNA"/>
</dbReference>
<comment type="similarity">
    <text evidence="1 4 5">Belongs to the bacterial ribosomal protein bL21 family.</text>
</comment>
<evidence type="ECO:0000256" key="5">
    <source>
        <dbReference type="RuleBase" id="RU000562"/>
    </source>
</evidence>
<dbReference type="KEGG" id="taqu:KDW03_04850"/>
<dbReference type="GO" id="GO:1990904">
    <property type="term" value="C:ribonucleoprotein complex"/>
    <property type="evidence" value="ECO:0007669"/>
    <property type="project" value="UniProtKB-KW"/>
</dbReference>
<keyword evidence="4 5" id="KW-0694">RNA-binding</keyword>
<dbReference type="Pfam" id="PF00829">
    <property type="entry name" value="Ribosomal_L21p"/>
    <property type="match status" value="1"/>
</dbReference>
<evidence type="ECO:0000256" key="1">
    <source>
        <dbReference type="ARBA" id="ARBA00008563"/>
    </source>
</evidence>
<reference evidence="6" key="1">
    <citation type="submission" date="2021-04" db="EMBL/GenBank/DDBJ databases">
        <authorList>
            <person name="Postec A."/>
        </authorList>
    </citation>
    <scope>NUCLEOTIDE SEQUENCE</scope>
    <source>
        <strain evidence="6">F1F22</strain>
    </source>
</reference>
<dbReference type="PANTHER" id="PTHR21349">
    <property type="entry name" value="50S RIBOSOMAL PROTEIN L21"/>
    <property type="match status" value="1"/>
</dbReference>
<evidence type="ECO:0000256" key="4">
    <source>
        <dbReference type="HAMAP-Rule" id="MF_01363"/>
    </source>
</evidence>
<dbReference type="GO" id="GO:0003735">
    <property type="term" value="F:structural constituent of ribosome"/>
    <property type="evidence" value="ECO:0007669"/>
    <property type="project" value="InterPro"/>
</dbReference>
<keyword evidence="2 4" id="KW-0689">Ribosomal protein</keyword>
<comment type="function">
    <text evidence="4 5">This protein binds to 23S rRNA in the presence of protein L20.</text>
</comment>
<evidence type="ECO:0000256" key="2">
    <source>
        <dbReference type="ARBA" id="ARBA00022980"/>
    </source>
</evidence>
<dbReference type="PANTHER" id="PTHR21349:SF0">
    <property type="entry name" value="LARGE RIBOSOMAL SUBUNIT PROTEIN BL21M"/>
    <property type="match status" value="1"/>
</dbReference>
<reference evidence="6" key="2">
    <citation type="submission" date="2022-06" db="EMBL/GenBank/DDBJ databases">
        <title>Thermospira aquatica gen. nov., sp. nov.</title>
        <authorList>
            <person name="Ben Ali Gam Z."/>
            <person name="Labat M."/>
        </authorList>
    </citation>
    <scope>NUCLEOTIDE SEQUENCE</scope>
    <source>
        <strain evidence="6">F1F22</strain>
    </source>
</reference>
<dbReference type="InterPro" id="IPR001787">
    <property type="entry name" value="Ribosomal_bL21"/>
</dbReference>
<dbReference type="SUPFAM" id="SSF141091">
    <property type="entry name" value="L21p-like"/>
    <property type="match status" value="1"/>
</dbReference>
<name>A0AAX3BFG4_9SPIR</name>
<evidence type="ECO:0000313" key="6">
    <source>
        <dbReference type="EMBL" id="URA11127.1"/>
    </source>
</evidence>
<dbReference type="Proteomes" id="UP001056539">
    <property type="component" value="Chromosome"/>
</dbReference>
<dbReference type="InterPro" id="IPR028909">
    <property type="entry name" value="bL21-like"/>
</dbReference>
<dbReference type="RefSeq" id="WP_271436262.1">
    <property type="nucleotide sequence ID" value="NZ_CP073355.1"/>
</dbReference>
<proteinExistence type="inferred from homology"/>
<dbReference type="InterPro" id="IPR036164">
    <property type="entry name" value="bL21-like_sf"/>
</dbReference>
<dbReference type="GO" id="GO:0005737">
    <property type="term" value="C:cytoplasm"/>
    <property type="evidence" value="ECO:0007669"/>
    <property type="project" value="UniProtKB-ARBA"/>
</dbReference>